<dbReference type="EMBL" id="NESQ01000066">
    <property type="protein sequence ID" value="PUU80389.1"/>
    <property type="molecule type" value="Genomic_DNA"/>
</dbReference>
<accession>A0A2T6ZY33</accession>
<comment type="caution">
    <text evidence="2">The sequence shown here is derived from an EMBL/GenBank/DDBJ whole genome shotgun (WGS) entry which is preliminary data.</text>
</comment>
<dbReference type="PANTHER" id="PTHR10982:SF21">
    <property type="entry name" value="FATTY ACID SYNTHASE SUBUNIT BETA"/>
    <property type="match status" value="1"/>
</dbReference>
<dbReference type="PANTHER" id="PTHR10982">
    <property type="entry name" value="MALONYL COA-ACYL CARRIER PROTEIN TRANSACYLASE"/>
    <property type="match status" value="1"/>
</dbReference>
<dbReference type="InterPro" id="IPR050830">
    <property type="entry name" value="Fungal_FAS"/>
</dbReference>
<sequence>MSGQIRSVGCFTNGLKFLKVQKINIQAVVAGVSLEDAKERLVEIIQEWDKQSETKPKPVELQLGIAINPLKGIGVPFPYTSLRSRVTAFR</sequence>
<gene>
    <name evidence="2" type="ORF">B9Z19DRAFT_1123641</name>
</gene>
<dbReference type="GO" id="GO:0016740">
    <property type="term" value="F:transferase activity"/>
    <property type="evidence" value="ECO:0007669"/>
    <property type="project" value="UniProtKB-KW"/>
</dbReference>
<keyword evidence="3" id="KW-1185">Reference proteome</keyword>
<organism evidence="2 3">
    <name type="scientific">Tuber borchii</name>
    <name type="common">White truffle</name>
    <dbReference type="NCBI Taxonomy" id="42251"/>
    <lineage>
        <taxon>Eukaryota</taxon>
        <taxon>Fungi</taxon>
        <taxon>Dikarya</taxon>
        <taxon>Ascomycota</taxon>
        <taxon>Pezizomycotina</taxon>
        <taxon>Pezizomycetes</taxon>
        <taxon>Pezizales</taxon>
        <taxon>Tuberaceae</taxon>
        <taxon>Tuber</taxon>
    </lineage>
</organism>
<evidence type="ECO:0000313" key="3">
    <source>
        <dbReference type="Proteomes" id="UP000244722"/>
    </source>
</evidence>
<proteinExistence type="predicted"/>
<keyword evidence="1" id="KW-0808">Transferase</keyword>
<dbReference type="AlphaFoldDB" id="A0A2T6ZY33"/>
<dbReference type="Proteomes" id="UP000244722">
    <property type="component" value="Unassembled WGS sequence"/>
</dbReference>
<dbReference type="Gene3D" id="3.30.70.3330">
    <property type="match status" value="1"/>
</dbReference>
<evidence type="ECO:0000313" key="2">
    <source>
        <dbReference type="EMBL" id="PUU80389.1"/>
    </source>
</evidence>
<dbReference type="OrthoDB" id="5340391at2759"/>
<reference evidence="2 3" key="1">
    <citation type="submission" date="2017-04" db="EMBL/GenBank/DDBJ databases">
        <title>Draft genome sequence of Tuber borchii Vittad., a whitish edible truffle.</title>
        <authorList>
            <consortium name="DOE Joint Genome Institute"/>
            <person name="Murat C."/>
            <person name="Kuo A."/>
            <person name="Barry K.W."/>
            <person name="Clum A."/>
            <person name="Dockter R.B."/>
            <person name="Fauchery L."/>
            <person name="Iotti M."/>
            <person name="Kohler A."/>
            <person name="Labutti K."/>
            <person name="Lindquist E.A."/>
            <person name="Lipzen A."/>
            <person name="Ohm R.A."/>
            <person name="Wang M."/>
            <person name="Grigoriev I.V."/>
            <person name="Zambonelli A."/>
            <person name="Martin F.M."/>
        </authorList>
    </citation>
    <scope>NUCLEOTIDE SEQUENCE [LARGE SCALE GENOMIC DNA]</scope>
    <source>
        <strain evidence="2 3">Tbo3840</strain>
    </source>
</reference>
<name>A0A2T6ZY33_TUBBO</name>
<evidence type="ECO:0000256" key="1">
    <source>
        <dbReference type="ARBA" id="ARBA00022679"/>
    </source>
</evidence>
<dbReference type="STRING" id="42251.A0A2T6ZY33"/>
<protein>
    <submittedName>
        <fullName evidence="2">Uncharacterized protein</fullName>
    </submittedName>
</protein>